<organism evidence="1 2">
    <name type="scientific">Saguinus oedipus</name>
    <name type="common">Cotton-top tamarin</name>
    <name type="synonym">Oedipomidas oedipus</name>
    <dbReference type="NCBI Taxonomy" id="9490"/>
    <lineage>
        <taxon>Eukaryota</taxon>
        <taxon>Metazoa</taxon>
        <taxon>Chordata</taxon>
        <taxon>Craniata</taxon>
        <taxon>Vertebrata</taxon>
        <taxon>Euteleostomi</taxon>
        <taxon>Mammalia</taxon>
        <taxon>Eutheria</taxon>
        <taxon>Euarchontoglires</taxon>
        <taxon>Primates</taxon>
        <taxon>Haplorrhini</taxon>
        <taxon>Platyrrhini</taxon>
        <taxon>Cebidae</taxon>
        <taxon>Callitrichinae</taxon>
        <taxon>Saguinus</taxon>
    </lineage>
</organism>
<proteinExistence type="predicted"/>
<dbReference type="Proteomes" id="UP001266305">
    <property type="component" value="Unassembled WGS sequence"/>
</dbReference>
<sequence>GTMKTALLQTNVQLCVSLNVTLQVLIACFCDVLGEPLVAKHSAPFWTHHLPPHTCS</sequence>
<comment type="caution">
    <text evidence="1">The sequence shown here is derived from an EMBL/GenBank/DDBJ whole genome shotgun (WGS) entry which is preliminary data.</text>
</comment>
<accession>A0ABQ9W7F0</accession>
<feature type="non-terminal residue" evidence="1">
    <location>
        <position position="1"/>
    </location>
</feature>
<evidence type="ECO:0000313" key="1">
    <source>
        <dbReference type="EMBL" id="KAK2117551.1"/>
    </source>
</evidence>
<evidence type="ECO:0000313" key="2">
    <source>
        <dbReference type="Proteomes" id="UP001266305"/>
    </source>
</evidence>
<keyword evidence="2" id="KW-1185">Reference proteome</keyword>
<name>A0ABQ9W7F0_SAGOE</name>
<gene>
    <name evidence="1" type="ORF">P7K49_004437</name>
</gene>
<protein>
    <submittedName>
        <fullName evidence="1">Uncharacterized protein</fullName>
    </submittedName>
</protein>
<dbReference type="EMBL" id="JASSZA010000002">
    <property type="protein sequence ID" value="KAK2117551.1"/>
    <property type="molecule type" value="Genomic_DNA"/>
</dbReference>
<reference evidence="1 2" key="1">
    <citation type="submission" date="2023-05" db="EMBL/GenBank/DDBJ databases">
        <title>B98-5 Cell Line De Novo Hybrid Assembly: An Optical Mapping Approach.</title>
        <authorList>
            <person name="Kananen K."/>
            <person name="Auerbach J.A."/>
            <person name="Kautto E."/>
            <person name="Blachly J.S."/>
        </authorList>
    </citation>
    <scope>NUCLEOTIDE SEQUENCE [LARGE SCALE GENOMIC DNA]</scope>
    <source>
        <strain evidence="1">B95-8</strain>
        <tissue evidence="1">Cell line</tissue>
    </source>
</reference>